<feature type="region of interest" description="Disordered" evidence="1">
    <location>
        <begin position="117"/>
        <end position="247"/>
    </location>
</feature>
<feature type="compositionally biased region" description="Polar residues" evidence="1">
    <location>
        <begin position="307"/>
        <end position="327"/>
    </location>
</feature>
<gene>
    <name evidence="2" type="ORF">JMJ35_007087</name>
</gene>
<sequence>MAFAPPVSRGNFYYHDGLYVDVGNLNRHKRASVEEIRTILRPDLKKSKNAPLTPPKDQVGHWYEAQLIHYGLPPSKDKARAKMRLLEALNSSRLAVPPNVAQMEAEMKKEYAAAERKAKAEIKNSNMPTKKGEPLVAGTKRKQANEHHSTADAANSQSQTKKAKKEQPDSTKTKTDKTTPVKPSKKTTESKTESSLSQRGGERDQPKKTARKGPIQTAKSSKLHAAWLEDPTRGPGPINPATGVSYAHPSEMSMGAVEEVARIPPTQHRARREQELEVKREQNRKKLSVKEEPKPKKETKVKHEPSASPSSQNHSRPSGNLSRSPNGPSLGLINGLYDLSCQTVEDNWGSEDLTLTLTLDGTTVWGAYDLGAFSGILFLPDRPWQASNSPLPLSWRGRENGEGEMDFGDDCVGEISFLGNGLIEGWISVYGRCSFEGRRRQEAGTAVRTARSMREEWEGYNEEAYEEERVGRW</sequence>
<evidence type="ECO:0000313" key="2">
    <source>
        <dbReference type="EMBL" id="KAK0510655.1"/>
    </source>
</evidence>
<name>A0AA39QWT8_9LECA</name>
<dbReference type="EMBL" id="JAFEKC020000015">
    <property type="protein sequence ID" value="KAK0510655.1"/>
    <property type="molecule type" value="Genomic_DNA"/>
</dbReference>
<keyword evidence="3" id="KW-1185">Reference proteome</keyword>
<evidence type="ECO:0000256" key="1">
    <source>
        <dbReference type="SAM" id="MobiDB-lite"/>
    </source>
</evidence>
<feature type="compositionally biased region" description="Basic and acidic residues" evidence="1">
    <location>
        <begin position="165"/>
        <end position="179"/>
    </location>
</feature>
<accession>A0AA39QWT8</accession>
<comment type="caution">
    <text evidence="2">The sequence shown here is derived from an EMBL/GenBank/DDBJ whole genome shotgun (WGS) entry which is preliminary data.</text>
</comment>
<dbReference type="AlphaFoldDB" id="A0AA39QWT8"/>
<reference evidence="2" key="1">
    <citation type="submission" date="2023-03" db="EMBL/GenBank/DDBJ databases">
        <title>Complete genome of Cladonia borealis.</title>
        <authorList>
            <person name="Park H."/>
        </authorList>
    </citation>
    <scope>NUCLEOTIDE SEQUENCE</scope>
    <source>
        <strain evidence="2">ANT050790</strain>
    </source>
</reference>
<protein>
    <submittedName>
        <fullName evidence="2">Uncharacterized protein</fullName>
    </submittedName>
</protein>
<proteinExistence type="predicted"/>
<feature type="compositionally biased region" description="Basic and acidic residues" evidence="1">
    <location>
        <begin position="272"/>
        <end position="281"/>
    </location>
</feature>
<feature type="region of interest" description="Disordered" evidence="1">
    <location>
        <begin position="262"/>
        <end position="327"/>
    </location>
</feature>
<evidence type="ECO:0000313" key="3">
    <source>
        <dbReference type="Proteomes" id="UP001166286"/>
    </source>
</evidence>
<organism evidence="2 3">
    <name type="scientific">Cladonia borealis</name>
    <dbReference type="NCBI Taxonomy" id="184061"/>
    <lineage>
        <taxon>Eukaryota</taxon>
        <taxon>Fungi</taxon>
        <taxon>Dikarya</taxon>
        <taxon>Ascomycota</taxon>
        <taxon>Pezizomycotina</taxon>
        <taxon>Lecanoromycetes</taxon>
        <taxon>OSLEUM clade</taxon>
        <taxon>Lecanoromycetidae</taxon>
        <taxon>Lecanorales</taxon>
        <taxon>Lecanorineae</taxon>
        <taxon>Cladoniaceae</taxon>
        <taxon>Cladonia</taxon>
    </lineage>
</organism>
<dbReference type="Proteomes" id="UP001166286">
    <property type="component" value="Unassembled WGS sequence"/>
</dbReference>
<feature type="compositionally biased region" description="Basic and acidic residues" evidence="1">
    <location>
        <begin position="288"/>
        <end position="305"/>
    </location>
</feature>